<feature type="transmembrane region" description="Helical" evidence="2">
    <location>
        <begin position="17"/>
        <end position="36"/>
    </location>
</feature>
<reference evidence="4" key="1">
    <citation type="journal article" date="2008" name="Nat. Genet.">
        <title>The Pristionchus pacificus genome provides a unique perspective on nematode lifestyle and parasitism.</title>
        <authorList>
            <person name="Dieterich C."/>
            <person name="Clifton S.W."/>
            <person name="Schuster L.N."/>
            <person name="Chinwalla A."/>
            <person name="Delehaunty K."/>
            <person name="Dinkelacker I."/>
            <person name="Fulton L."/>
            <person name="Fulton R."/>
            <person name="Godfrey J."/>
            <person name="Minx P."/>
            <person name="Mitreva M."/>
            <person name="Roeseler W."/>
            <person name="Tian H."/>
            <person name="Witte H."/>
            <person name="Yang S.P."/>
            <person name="Wilson R.K."/>
            <person name="Sommer R.J."/>
        </authorList>
    </citation>
    <scope>NUCLEOTIDE SEQUENCE [LARGE SCALE GENOMIC DNA]</scope>
    <source>
        <strain evidence="4">PS312</strain>
    </source>
</reference>
<dbReference type="Proteomes" id="UP000005239">
    <property type="component" value="Unassembled WGS sequence"/>
</dbReference>
<feature type="transmembrane region" description="Helical" evidence="2">
    <location>
        <begin position="107"/>
        <end position="126"/>
    </location>
</feature>
<organism evidence="3 4">
    <name type="scientific">Pristionchus pacificus</name>
    <name type="common">Parasitic nematode worm</name>
    <dbReference type="NCBI Taxonomy" id="54126"/>
    <lineage>
        <taxon>Eukaryota</taxon>
        <taxon>Metazoa</taxon>
        <taxon>Ecdysozoa</taxon>
        <taxon>Nematoda</taxon>
        <taxon>Chromadorea</taxon>
        <taxon>Rhabditida</taxon>
        <taxon>Rhabditina</taxon>
        <taxon>Diplogasteromorpha</taxon>
        <taxon>Diplogasteroidea</taxon>
        <taxon>Neodiplogasteridae</taxon>
        <taxon>Pristionchus</taxon>
    </lineage>
</organism>
<dbReference type="EnsemblMetazoa" id="PPA35414.1">
    <property type="protein sequence ID" value="PPA35414.1"/>
    <property type="gene ID" value="WBGene00273783"/>
</dbReference>
<feature type="transmembrane region" description="Helical" evidence="2">
    <location>
        <begin position="82"/>
        <end position="100"/>
    </location>
</feature>
<keyword evidence="2" id="KW-0472">Membrane</keyword>
<accession>A0A2A6B6R6</accession>
<feature type="compositionally biased region" description="Basic and acidic residues" evidence="1">
    <location>
        <begin position="253"/>
        <end position="280"/>
    </location>
</feature>
<gene>
    <name evidence="3" type="primary">WBGene00273783</name>
</gene>
<evidence type="ECO:0000313" key="3">
    <source>
        <dbReference type="EnsemblMetazoa" id="PPA35414.1"/>
    </source>
</evidence>
<feature type="compositionally biased region" description="Basic and acidic residues" evidence="1">
    <location>
        <begin position="166"/>
        <end position="177"/>
    </location>
</feature>
<feature type="region of interest" description="Disordered" evidence="1">
    <location>
        <begin position="247"/>
        <end position="315"/>
    </location>
</feature>
<feature type="compositionally biased region" description="Polar residues" evidence="1">
    <location>
        <begin position="282"/>
        <end position="315"/>
    </location>
</feature>
<feature type="region of interest" description="Disordered" evidence="1">
    <location>
        <begin position="133"/>
        <end position="190"/>
    </location>
</feature>
<keyword evidence="2" id="KW-1133">Transmembrane helix</keyword>
<sequence length="401" mass="44952">RCGCVTRSRRKQLKENVALLLFVIALVSLPFGSWLADEFSPNDVTPISLLPLEQFGTANREVYWPATEENPAGQLIRDHRRIVSFLLSILALLLCIMEASRLKRREWTVILLLAIVIPHCACSPPSTPPKHPLPHYALPTVSSTAKSQRDESPVCSRQVQNTVDSKTQEKAKKRPAEECNSNNDANPPKEKYLRYADALIEQDRLEEDLKMREEQLQEERERKHELKKEVKSLKKGVETLESALRKVCSAADAQKKKGEEARKRDEEKRAEEHGNERDASGESATVDNAQGQATTFPSRTTSPQSTVNAHQHQQPPSLLHTAQTTTLMTNSQLAQRLLDMHDGRWDEGASTSSAASTTSRAQNVASTLTAYFRAPRFLLIAVQLIHGMNIDGVQIVCRRPE</sequence>
<evidence type="ECO:0000256" key="1">
    <source>
        <dbReference type="SAM" id="MobiDB-lite"/>
    </source>
</evidence>
<name>A0A2A6B6R6_PRIPA</name>
<evidence type="ECO:0000256" key="2">
    <source>
        <dbReference type="SAM" id="Phobius"/>
    </source>
</evidence>
<feature type="compositionally biased region" description="Polar residues" evidence="1">
    <location>
        <begin position="155"/>
        <end position="165"/>
    </location>
</feature>
<keyword evidence="4" id="KW-1185">Reference proteome</keyword>
<protein>
    <submittedName>
        <fullName evidence="3">Uncharacterized protein</fullName>
    </submittedName>
</protein>
<evidence type="ECO:0000313" key="4">
    <source>
        <dbReference type="Proteomes" id="UP000005239"/>
    </source>
</evidence>
<proteinExistence type="predicted"/>
<reference evidence="3" key="2">
    <citation type="submission" date="2022-06" db="UniProtKB">
        <authorList>
            <consortium name="EnsemblMetazoa"/>
        </authorList>
    </citation>
    <scope>IDENTIFICATION</scope>
    <source>
        <strain evidence="3">PS312</strain>
    </source>
</reference>
<keyword evidence="2" id="KW-0812">Transmembrane</keyword>
<dbReference type="AlphaFoldDB" id="A0A2A6B6R6"/>
<accession>A0A8R1ULR2</accession>